<keyword evidence="3" id="KW-1185">Reference proteome</keyword>
<evidence type="ECO:0000313" key="2">
    <source>
        <dbReference type="EMBL" id="EUJ40959.1"/>
    </source>
</evidence>
<dbReference type="Gene3D" id="3.90.70.10">
    <property type="entry name" value="Cysteine proteinases"/>
    <property type="match status" value="1"/>
</dbReference>
<gene>
    <name evidence="2" type="ORF">BCAMP_04165</name>
</gene>
<dbReference type="PIRSF" id="PIRSF032442">
    <property type="entry name" value="UCP032442"/>
    <property type="match status" value="1"/>
</dbReference>
<dbReference type="GO" id="GO:0016787">
    <property type="term" value="F:hydrolase activity"/>
    <property type="evidence" value="ECO:0007669"/>
    <property type="project" value="UniProtKB-KW"/>
</dbReference>
<comment type="caution">
    <text evidence="2">The sequence shown here is derived from an EMBL/GenBank/DDBJ whole genome shotgun (WGS) entry which is preliminary data.</text>
</comment>
<accession>W7CN56</accession>
<dbReference type="InterPro" id="IPR016997">
    <property type="entry name" value="UCP032442"/>
</dbReference>
<dbReference type="PANTHER" id="PTHR37806">
    <property type="entry name" value="LMO0724 PROTEIN"/>
    <property type="match status" value="1"/>
</dbReference>
<reference evidence="2 3" key="1">
    <citation type="submission" date="2012-12" db="EMBL/GenBank/DDBJ databases">
        <title>Novel taxa of Listeriaceae from agricultural environments in the United States.</title>
        <authorList>
            <person name="den Bakker H.C."/>
            <person name="Allred A."/>
            <person name="Warchocki S."/>
            <person name="Wright E.M."/>
            <person name="Burrell A."/>
            <person name="Nightingale K.K."/>
            <person name="Kephart D."/>
            <person name="Wiedmann M."/>
        </authorList>
    </citation>
    <scope>NUCLEOTIDE SEQUENCE [LARGE SCALE GENOMIC DNA]</scope>
    <source>
        <strain evidence="2 3">FSL F6-1037</strain>
    </source>
</reference>
<evidence type="ECO:0000313" key="3">
    <source>
        <dbReference type="Proteomes" id="UP000019243"/>
    </source>
</evidence>
<keyword evidence="2" id="KW-0378">Hydrolase</keyword>
<feature type="domain" description="Peptidase C39-like" evidence="1">
    <location>
        <begin position="1"/>
        <end position="141"/>
    </location>
</feature>
<sequence>MAMLLNYEGVTVTKNELAQRIPTVPLTYDNGQKGNPHEGFVGSVSGDTPGIGVYHEPIATLAKQYVASDRVRDISGESFEKVLAAVLEGYPVWIITTSSFTPVTSMQEWQTPTETLEMTYDMHSVVITGFDQTHIYINNPYGEKKQQLKRSDFIAAWKQMGQQAVYISK</sequence>
<protein>
    <submittedName>
        <fullName evidence="2">Membrane-associated hydrolase</fullName>
    </submittedName>
</protein>
<organism evidence="2 3">
    <name type="scientific">Brochothrix campestris FSL F6-1037</name>
    <dbReference type="NCBI Taxonomy" id="1265861"/>
    <lineage>
        <taxon>Bacteria</taxon>
        <taxon>Bacillati</taxon>
        <taxon>Bacillota</taxon>
        <taxon>Bacilli</taxon>
        <taxon>Bacillales</taxon>
        <taxon>Listeriaceae</taxon>
        <taxon>Brochothrix</taxon>
    </lineage>
</organism>
<dbReference type="PATRIC" id="fig|1265861.3.peg.818"/>
<dbReference type="PANTHER" id="PTHR37806:SF1">
    <property type="entry name" value="PEPTIDASE C39-LIKE DOMAIN-CONTAINING PROTEIN"/>
    <property type="match status" value="1"/>
</dbReference>
<dbReference type="STRING" id="1265861.BCAMP_04165"/>
<dbReference type="Pfam" id="PF13529">
    <property type="entry name" value="Peptidase_C39_2"/>
    <property type="match status" value="1"/>
</dbReference>
<dbReference type="EMBL" id="AODH01000014">
    <property type="protein sequence ID" value="EUJ40959.1"/>
    <property type="molecule type" value="Genomic_DNA"/>
</dbReference>
<dbReference type="Proteomes" id="UP000019243">
    <property type="component" value="Unassembled WGS sequence"/>
</dbReference>
<dbReference type="InterPro" id="IPR039564">
    <property type="entry name" value="Peptidase_C39-like"/>
</dbReference>
<name>W7CN56_9LIST</name>
<dbReference type="AlphaFoldDB" id="W7CN56"/>
<evidence type="ECO:0000259" key="1">
    <source>
        <dbReference type="Pfam" id="PF13529"/>
    </source>
</evidence>
<proteinExistence type="predicted"/>